<accession>A0AC58U4U4</accession>
<proteinExistence type="predicted"/>
<sequence>MEHYSIDPKNGYSTHTKTFHSLRSSLPLPPLSQPISIIQYTLSLLNSTTTATTTFLIDSTTGRSLSYSEFLHKTQSLASSLKIQFPSLSKNDVAFILSPPSLHVPVLYFALLSLGIVVSPANPLSSSTELTHMIQLSKPTIAFTTSSNSHKLIPSFPLRTILIDSPKFLSMLEHPIATPMSNFNSIVHQTDSAAILYSSGTTGRVKGVELTHRNLIALTAGLYNNKFSSDESENAEQDVAILTLPLFHVFGFFILIRLAAMGETAVIMERFDFEKMLAAVEKYKVTYMPVSPPLVVAMAKSELVLKYDLTSLKLVACGGAPLGKEVAERFKARFSNVEIVQGYGLTESTGAGTGMIRPEETDRYGSAGRLADNLEAKIVDPDSGEALPPGKHGELWIRGPTIMKGYVGDKQETSATLKSDGWLKTGDLCYFDSDGFLFIVDRLKELIKYKAYQVPPAELEQLLQSIPEIADAAVIPYPDEEAGQIPMAYVVRKPGSTISESQIVDSIAKQVAPYKKIRRVAFINSIPRSPAGKILRRELIDQAISGASARL</sequence>
<evidence type="ECO:0000313" key="2">
    <source>
        <dbReference type="RefSeq" id="XP_075104504.1"/>
    </source>
</evidence>
<dbReference type="Proteomes" id="UP000790787">
    <property type="component" value="Chromosome 24"/>
</dbReference>
<gene>
    <name evidence="2" type="primary">LOC107819614</name>
</gene>
<reference evidence="2" key="2">
    <citation type="submission" date="2025-08" db="UniProtKB">
        <authorList>
            <consortium name="RefSeq"/>
        </authorList>
    </citation>
    <scope>IDENTIFICATION</scope>
    <source>
        <tissue evidence="2">Leaf</tissue>
    </source>
</reference>
<evidence type="ECO:0000313" key="1">
    <source>
        <dbReference type="Proteomes" id="UP000790787"/>
    </source>
</evidence>
<protein>
    <submittedName>
        <fullName evidence="2">4-coumarate--CoA ligase-like 9</fullName>
    </submittedName>
</protein>
<keyword evidence="1" id="KW-1185">Reference proteome</keyword>
<dbReference type="RefSeq" id="XP_075104504.1">
    <property type="nucleotide sequence ID" value="XM_075248403.1"/>
</dbReference>
<reference evidence="1" key="1">
    <citation type="journal article" date="2014" name="Nat. Commun.">
        <title>The tobacco genome sequence and its comparison with those of tomato and potato.</title>
        <authorList>
            <person name="Sierro N."/>
            <person name="Battey J.N."/>
            <person name="Ouadi S."/>
            <person name="Bakaher N."/>
            <person name="Bovet L."/>
            <person name="Willig A."/>
            <person name="Goepfert S."/>
            <person name="Peitsch M.C."/>
            <person name="Ivanov N.V."/>
        </authorList>
    </citation>
    <scope>NUCLEOTIDE SEQUENCE [LARGE SCALE GENOMIC DNA]</scope>
</reference>
<organism evidence="1 2">
    <name type="scientific">Nicotiana tabacum</name>
    <name type="common">Common tobacco</name>
    <dbReference type="NCBI Taxonomy" id="4097"/>
    <lineage>
        <taxon>Eukaryota</taxon>
        <taxon>Viridiplantae</taxon>
        <taxon>Streptophyta</taxon>
        <taxon>Embryophyta</taxon>
        <taxon>Tracheophyta</taxon>
        <taxon>Spermatophyta</taxon>
        <taxon>Magnoliopsida</taxon>
        <taxon>eudicotyledons</taxon>
        <taxon>Gunneridae</taxon>
        <taxon>Pentapetalae</taxon>
        <taxon>asterids</taxon>
        <taxon>lamiids</taxon>
        <taxon>Solanales</taxon>
        <taxon>Solanaceae</taxon>
        <taxon>Nicotianoideae</taxon>
        <taxon>Nicotianeae</taxon>
        <taxon>Nicotiana</taxon>
    </lineage>
</organism>
<name>A0AC58U4U4_TOBAC</name>